<reference evidence="1" key="1">
    <citation type="submission" date="2018-05" db="EMBL/GenBank/DDBJ databases">
        <authorList>
            <person name="Lanie J.A."/>
            <person name="Ng W.-L."/>
            <person name="Kazmierczak K.M."/>
            <person name="Andrzejewski T.M."/>
            <person name="Davidsen T.M."/>
            <person name="Wayne K.J."/>
            <person name="Tettelin H."/>
            <person name="Glass J.I."/>
            <person name="Rusch D."/>
            <person name="Podicherti R."/>
            <person name="Tsui H.-C.T."/>
            <person name="Winkler M.E."/>
        </authorList>
    </citation>
    <scope>NUCLEOTIDE SEQUENCE</scope>
</reference>
<dbReference type="EMBL" id="UINC01157712">
    <property type="protein sequence ID" value="SVD54855.1"/>
    <property type="molecule type" value="Genomic_DNA"/>
</dbReference>
<organism evidence="1">
    <name type="scientific">marine metagenome</name>
    <dbReference type="NCBI Taxonomy" id="408172"/>
    <lineage>
        <taxon>unclassified sequences</taxon>
        <taxon>metagenomes</taxon>
        <taxon>ecological metagenomes</taxon>
    </lineage>
</organism>
<dbReference type="AlphaFoldDB" id="A0A382W939"/>
<name>A0A382W939_9ZZZZ</name>
<sequence>MSIQDTLSFTVSAVPLLARPAGCSSRHSSGNKKLLILYIREYFPLYINCLREKYSYLIGNFDLKLPIKIGSFKGKTSIVWARI</sequence>
<proteinExistence type="predicted"/>
<evidence type="ECO:0000313" key="1">
    <source>
        <dbReference type="EMBL" id="SVD54855.1"/>
    </source>
</evidence>
<accession>A0A382W939</accession>
<protein>
    <submittedName>
        <fullName evidence="1">Uncharacterized protein</fullName>
    </submittedName>
</protein>
<gene>
    <name evidence="1" type="ORF">METZ01_LOCUS407709</name>
</gene>